<evidence type="ECO:0000256" key="6">
    <source>
        <dbReference type="ARBA" id="ARBA00022801"/>
    </source>
</evidence>
<proteinExistence type="inferred from homology"/>
<evidence type="ECO:0000313" key="10">
    <source>
        <dbReference type="Proteomes" id="UP001652660"/>
    </source>
</evidence>
<comment type="similarity">
    <text evidence="3">Belongs to the HARBI1 family.</text>
</comment>
<dbReference type="Pfam" id="PF26138">
    <property type="entry name" value="DUF8040"/>
    <property type="match status" value="1"/>
</dbReference>
<reference evidence="11" key="2">
    <citation type="submission" date="2025-08" db="UniProtKB">
        <authorList>
            <consortium name="RefSeq"/>
        </authorList>
    </citation>
    <scope>IDENTIFICATION</scope>
    <source>
        <tissue evidence="11">Leaves</tissue>
    </source>
</reference>
<name>A0A6P6S7A6_COFAR</name>
<dbReference type="GO" id="GO:0005634">
    <property type="term" value="C:nucleus"/>
    <property type="evidence" value="ECO:0007669"/>
    <property type="project" value="UniProtKB-SubCell"/>
</dbReference>
<dbReference type="Pfam" id="PF13359">
    <property type="entry name" value="DDE_Tnp_4"/>
    <property type="match status" value="1"/>
</dbReference>
<accession>A0A6P6S7A6</accession>
<comment type="cofactor">
    <cofactor evidence="1">
        <name>a divalent metal cation</name>
        <dbReference type="ChEBI" id="CHEBI:60240"/>
    </cofactor>
</comment>
<evidence type="ECO:0000313" key="11">
    <source>
        <dbReference type="RefSeq" id="XP_027062033.1"/>
    </source>
</evidence>
<dbReference type="InterPro" id="IPR027806">
    <property type="entry name" value="HARBI1_dom"/>
</dbReference>
<keyword evidence="5" id="KW-0479">Metal-binding</keyword>
<sequence length="406" mass="46589">MAWNNRRGARGRNADRMRQDEEDEALLLMSASLMLMHPSLAHVDNNQPLPQHDGSFTDRQWVESVLYGHHRRSIDNMRITVDNFLLLSNILVERQYVPHNYQQRVPIQKALAMTLMLVSHKHTHRVLGTIFDRSIETINRNIKKVLRGLCLFAAEIIRPGDQTAVHPRIANSTNFYPWFKDAVGAMDGTHISACPPTGEQMAYTNRHGWQSQNVLAVCDHDMRFIYVYAGWEGSAHDARVLESALAYPSDFPLPQPGRYYLVDAAYKNAPGFMPPYKNVGSESPAKALFNTRHSQLRNVIERTFGVLKKRFKWLKGPVDNFYMSTQISIVIACCALHNFLRMHQPENAHFQRFESEDVHLNEEPEIGGLVPQPFALNVSPAELAEWKAKRDYIATQMYAARGRRRR</sequence>
<dbReference type="RefSeq" id="XP_027062033.1">
    <property type="nucleotide sequence ID" value="XM_027206232.1"/>
</dbReference>
<dbReference type="GO" id="GO:0004518">
    <property type="term" value="F:nuclease activity"/>
    <property type="evidence" value="ECO:0007669"/>
    <property type="project" value="UniProtKB-KW"/>
</dbReference>
<evidence type="ECO:0000259" key="9">
    <source>
        <dbReference type="Pfam" id="PF26138"/>
    </source>
</evidence>
<comment type="subcellular location">
    <subcellularLocation>
        <location evidence="2">Nucleus</location>
    </subcellularLocation>
</comment>
<dbReference type="AlphaFoldDB" id="A0A6P6S7A6"/>
<dbReference type="PANTHER" id="PTHR22930">
    <property type="match status" value="1"/>
</dbReference>
<dbReference type="InterPro" id="IPR058353">
    <property type="entry name" value="DUF8040"/>
</dbReference>
<dbReference type="GO" id="GO:0016787">
    <property type="term" value="F:hydrolase activity"/>
    <property type="evidence" value="ECO:0007669"/>
    <property type="project" value="UniProtKB-KW"/>
</dbReference>
<evidence type="ECO:0000259" key="8">
    <source>
        <dbReference type="Pfam" id="PF13359"/>
    </source>
</evidence>
<keyword evidence="6" id="KW-0378">Hydrolase</keyword>
<keyword evidence="10" id="KW-1185">Reference proteome</keyword>
<evidence type="ECO:0000256" key="2">
    <source>
        <dbReference type="ARBA" id="ARBA00004123"/>
    </source>
</evidence>
<organism evidence="10 11">
    <name type="scientific">Coffea arabica</name>
    <name type="common">Arabian coffee</name>
    <dbReference type="NCBI Taxonomy" id="13443"/>
    <lineage>
        <taxon>Eukaryota</taxon>
        <taxon>Viridiplantae</taxon>
        <taxon>Streptophyta</taxon>
        <taxon>Embryophyta</taxon>
        <taxon>Tracheophyta</taxon>
        <taxon>Spermatophyta</taxon>
        <taxon>Magnoliopsida</taxon>
        <taxon>eudicotyledons</taxon>
        <taxon>Gunneridae</taxon>
        <taxon>Pentapetalae</taxon>
        <taxon>asterids</taxon>
        <taxon>lamiids</taxon>
        <taxon>Gentianales</taxon>
        <taxon>Rubiaceae</taxon>
        <taxon>Ixoroideae</taxon>
        <taxon>Gardenieae complex</taxon>
        <taxon>Bertiereae - Coffeeae clade</taxon>
        <taxon>Coffeeae</taxon>
        <taxon>Coffea</taxon>
    </lineage>
</organism>
<dbReference type="GO" id="GO:0046872">
    <property type="term" value="F:metal ion binding"/>
    <property type="evidence" value="ECO:0007669"/>
    <property type="project" value="UniProtKB-KW"/>
</dbReference>
<feature type="domain" description="DUF8040" evidence="9">
    <location>
        <begin position="55"/>
        <end position="150"/>
    </location>
</feature>
<protein>
    <submittedName>
        <fullName evidence="11">Uncharacterized protein</fullName>
    </submittedName>
</protein>
<dbReference type="PANTHER" id="PTHR22930:SF228">
    <property type="entry name" value="PROTEIN ALP1-LIKE"/>
    <property type="match status" value="1"/>
</dbReference>
<evidence type="ECO:0000256" key="3">
    <source>
        <dbReference type="ARBA" id="ARBA00006958"/>
    </source>
</evidence>
<evidence type="ECO:0000256" key="5">
    <source>
        <dbReference type="ARBA" id="ARBA00022723"/>
    </source>
</evidence>
<dbReference type="OrthoDB" id="1681765at2759"/>
<dbReference type="Proteomes" id="UP001652660">
    <property type="component" value="Chromosome 5e"/>
</dbReference>
<dbReference type="InterPro" id="IPR045249">
    <property type="entry name" value="HARBI1-like"/>
</dbReference>
<keyword evidence="4" id="KW-0540">Nuclease</keyword>
<evidence type="ECO:0000256" key="7">
    <source>
        <dbReference type="ARBA" id="ARBA00023242"/>
    </source>
</evidence>
<feature type="domain" description="DDE Tnp4" evidence="8">
    <location>
        <begin position="186"/>
        <end position="338"/>
    </location>
</feature>
<keyword evidence="7" id="KW-0539">Nucleus</keyword>
<evidence type="ECO:0000256" key="1">
    <source>
        <dbReference type="ARBA" id="ARBA00001968"/>
    </source>
</evidence>
<evidence type="ECO:0000256" key="4">
    <source>
        <dbReference type="ARBA" id="ARBA00022722"/>
    </source>
</evidence>
<dbReference type="GeneID" id="113688420"/>
<gene>
    <name evidence="11" type="primary">LOC113688420</name>
</gene>
<reference evidence="10" key="1">
    <citation type="journal article" date="2025" name="Foods">
        <title>Unveiling the Microbial Signatures of Arabica Coffee Cherries: Insights into Ripeness Specific Diversity, Functional Traits, and Implications for Quality and Safety.</title>
        <authorList>
            <consortium name="RefSeq"/>
            <person name="Tenea G.N."/>
            <person name="Cifuentes V."/>
            <person name="Reyes P."/>
            <person name="Cevallos-Vallejos M."/>
        </authorList>
    </citation>
    <scope>NUCLEOTIDE SEQUENCE [LARGE SCALE GENOMIC DNA]</scope>
</reference>